<evidence type="ECO:0000313" key="6">
    <source>
        <dbReference type="Proteomes" id="UP001595699"/>
    </source>
</evidence>
<dbReference type="SUPFAM" id="SSF48008">
    <property type="entry name" value="GntR ligand-binding domain-like"/>
    <property type="match status" value="1"/>
</dbReference>
<evidence type="ECO:0000256" key="3">
    <source>
        <dbReference type="ARBA" id="ARBA00023163"/>
    </source>
</evidence>
<keyword evidence="1" id="KW-0805">Transcription regulation</keyword>
<dbReference type="Pfam" id="PF00392">
    <property type="entry name" value="GntR"/>
    <property type="match status" value="1"/>
</dbReference>
<evidence type="ECO:0000259" key="4">
    <source>
        <dbReference type="PROSITE" id="PS50949"/>
    </source>
</evidence>
<reference evidence="6" key="1">
    <citation type="journal article" date="2019" name="Int. J. Syst. Evol. Microbiol.">
        <title>The Global Catalogue of Microorganisms (GCM) 10K type strain sequencing project: providing services to taxonomists for standard genome sequencing and annotation.</title>
        <authorList>
            <consortium name="The Broad Institute Genomics Platform"/>
            <consortium name="The Broad Institute Genome Sequencing Center for Infectious Disease"/>
            <person name="Wu L."/>
            <person name="Ma J."/>
        </authorList>
    </citation>
    <scope>NUCLEOTIDE SEQUENCE [LARGE SCALE GENOMIC DNA]</scope>
    <source>
        <strain evidence="6">CGMCC 4.7241</strain>
    </source>
</reference>
<dbReference type="InterPro" id="IPR011711">
    <property type="entry name" value="GntR_C"/>
</dbReference>
<accession>A0ABV7Y6F5</accession>
<dbReference type="InterPro" id="IPR000524">
    <property type="entry name" value="Tscrpt_reg_HTH_GntR"/>
</dbReference>
<keyword evidence="3" id="KW-0804">Transcription</keyword>
<dbReference type="Proteomes" id="UP001595699">
    <property type="component" value="Unassembled WGS sequence"/>
</dbReference>
<dbReference type="InterPro" id="IPR036388">
    <property type="entry name" value="WH-like_DNA-bd_sf"/>
</dbReference>
<sequence length="227" mass="25699">MARNDRAMLVDTVYDALKERIMDQAVAPGSRLTIELLAVELEVSPTPVREALARLAAERLVTFEPFKGYATMPLLTQRQLADLLHVRRLLEMDAAQLAATRAILADLRAMERELAAMDLLEPTPQYRDFRSYVHHDQLFHEALVAASGNVFLLDTFRGLHVHAQLARLVHEFGEFDNRENAVEHRAIFDAVKAHDAGGAAEAVRAHLDRYEWQLGEFLDSETHPARR</sequence>
<dbReference type="InterPro" id="IPR008920">
    <property type="entry name" value="TF_FadR/GntR_C"/>
</dbReference>
<dbReference type="PANTHER" id="PTHR43537:SF45">
    <property type="entry name" value="GNTR FAMILY REGULATORY PROTEIN"/>
    <property type="match status" value="1"/>
</dbReference>
<comment type="caution">
    <text evidence="5">The sequence shown here is derived from an EMBL/GenBank/DDBJ whole genome shotgun (WGS) entry which is preliminary data.</text>
</comment>
<feature type="domain" description="HTH gntR-type" evidence="4">
    <location>
        <begin position="7"/>
        <end position="74"/>
    </location>
</feature>
<dbReference type="InterPro" id="IPR036390">
    <property type="entry name" value="WH_DNA-bd_sf"/>
</dbReference>
<dbReference type="RefSeq" id="WP_205122595.1">
    <property type="nucleotide sequence ID" value="NZ_JAFBCM010000001.1"/>
</dbReference>
<dbReference type="Gene3D" id="1.20.120.530">
    <property type="entry name" value="GntR ligand-binding domain-like"/>
    <property type="match status" value="1"/>
</dbReference>
<evidence type="ECO:0000256" key="2">
    <source>
        <dbReference type="ARBA" id="ARBA00023125"/>
    </source>
</evidence>
<gene>
    <name evidence="5" type="ORF">ACFOUW_05860</name>
</gene>
<dbReference type="Pfam" id="PF07729">
    <property type="entry name" value="FCD"/>
    <property type="match status" value="1"/>
</dbReference>
<dbReference type="EMBL" id="JBHRZH010000005">
    <property type="protein sequence ID" value="MFC3760354.1"/>
    <property type="molecule type" value="Genomic_DNA"/>
</dbReference>
<keyword evidence="2" id="KW-0238">DNA-binding</keyword>
<protein>
    <submittedName>
        <fullName evidence="5">GntR family transcriptional regulator</fullName>
    </submittedName>
</protein>
<dbReference type="SMART" id="SM00895">
    <property type="entry name" value="FCD"/>
    <property type="match status" value="1"/>
</dbReference>
<dbReference type="Gene3D" id="1.10.10.10">
    <property type="entry name" value="Winged helix-like DNA-binding domain superfamily/Winged helix DNA-binding domain"/>
    <property type="match status" value="1"/>
</dbReference>
<keyword evidence="6" id="KW-1185">Reference proteome</keyword>
<dbReference type="PANTHER" id="PTHR43537">
    <property type="entry name" value="TRANSCRIPTIONAL REGULATOR, GNTR FAMILY"/>
    <property type="match status" value="1"/>
</dbReference>
<evidence type="ECO:0000313" key="5">
    <source>
        <dbReference type="EMBL" id="MFC3760354.1"/>
    </source>
</evidence>
<proteinExistence type="predicted"/>
<dbReference type="SMART" id="SM00345">
    <property type="entry name" value="HTH_GNTR"/>
    <property type="match status" value="1"/>
</dbReference>
<name>A0ABV7Y6F5_9ACTN</name>
<dbReference type="CDD" id="cd07377">
    <property type="entry name" value="WHTH_GntR"/>
    <property type="match status" value="1"/>
</dbReference>
<dbReference type="PROSITE" id="PS50949">
    <property type="entry name" value="HTH_GNTR"/>
    <property type="match status" value="1"/>
</dbReference>
<evidence type="ECO:0000256" key="1">
    <source>
        <dbReference type="ARBA" id="ARBA00023015"/>
    </source>
</evidence>
<dbReference type="SUPFAM" id="SSF46785">
    <property type="entry name" value="Winged helix' DNA-binding domain"/>
    <property type="match status" value="1"/>
</dbReference>
<organism evidence="5 6">
    <name type="scientific">Tenggerimyces flavus</name>
    <dbReference type="NCBI Taxonomy" id="1708749"/>
    <lineage>
        <taxon>Bacteria</taxon>
        <taxon>Bacillati</taxon>
        <taxon>Actinomycetota</taxon>
        <taxon>Actinomycetes</taxon>
        <taxon>Propionibacteriales</taxon>
        <taxon>Nocardioidaceae</taxon>
        <taxon>Tenggerimyces</taxon>
    </lineage>
</organism>